<feature type="transmembrane region" description="Helical" evidence="1">
    <location>
        <begin position="80"/>
        <end position="101"/>
    </location>
</feature>
<organism evidence="2 3">
    <name type="scientific">Roseovarius mucosus DSM 17069</name>
    <dbReference type="NCBI Taxonomy" id="1288298"/>
    <lineage>
        <taxon>Bacteria</taxon>
        <taxon>Pseudomonadati</taxon>
        <taxon>Pseudomonadota</taxon>
        <taxon>Alphaproteobacteria</taxon>
        <taxon>Rhodobacterales</taxon>
        <taxon>Roseobacteraceae</taxon>
        <taxon>Roseovarius</taxon>
    </lineage>
</organism>
<protein>
    <submittedName>
        <fullName evidence="2">Uncharacterized protein</fullName>
    </submittedName>
</protein>
<dbReference type="HOGENOM" id="CLU_1668089_0_0_5"/>
<keyword evidence="1" id="KW-1133">Transmembrane helix</keyword>
<keyword evidence="1" id="KW-0472">Membrane</keyword>
<dbReference type="Proteomes" id="UP000030021">
    <property type="component" value="Unassembled WGS sequence"/>
</dbReference>
<sequence>MDAKEFSPDHTIYKNLLMEGGLKGRVPEGELKHFVAQATAATALAPIGAKGSVVMGLIYGNVTCNPTEDPYKVWSFDESIWGLGAAGGSAIGFLYTAYTAWDPFFKRTTGFHVQGAGEGGGILQINFLEGATPIGQFNGAMAGAGALEGGANGRWKHS</sequence>
<comment type="caution">
    <text evidence="2">The sequence shown here is derived from an EMBL/GenBank/DDBJ whole genome shotgun (WGS) entry which is preliminary data.</text>
</comment>
<dbReference type="OrthoDB" id="5190714at2"/>
<evidence type="ECO:0000256" key="1">
    <source>
        <dbReference type="SAM" id="Phobius"/>
    </source>
</evidence>
<name>A0A0A0HI45_9RHOB</name>
<keyword evidence="1" id="KW-0812">Transmembrane</keyword>
<dbReference type="InterPro" id="IPR038625">
    <property type="entry name" value="R_equi_Vir_sf"/>
</dbReference>
<proteinExistence type="predicted"/>
<dbReference type="AlphaFoldDB" id="A0A0A0HI45"/>
<dbReference type="Gene3D" id="2.40.128.480">
    <property type="entry name" value="Rhodococcus equi virulence-associated protein"/>
    <property type="match status" value="1"/>
</dbReference>
<accession>A0A0A0HI45</accession>
<evidence type="ECO:0000313" key="3">
    <source>
        <dbReference type="Proteomes" id="UP000030021"/>
    </source>
</evidence>
<evidence type="ECO:0000313" key="2">
    <source>
        <dbReference type="EMBL" id="KGM86641.1"/>
    </source>
</evidence>
<dbReference type="RefSeq" id="WP_037268462.1">
    <property type="nucleotide sequence ID" value="NZ_KN293975.1"/>
</dbReference>
<dbReference type="EMBL" id="AONH01000016">
    <property type="protein sequence ID" value="KGM86641.1"/>
    <property type="molecule type" value="Genomic_DNA"/>
</dbReference>
<reference evidence="2 3" key="1">
    <citation type="submission" date="2013-01" db="EMBL/GenBank/DDBJ databases">
        <authorList>
            <person name="Fiebig A."/>
            <person name="Goeker M."/>
            <person name="Klenk H.-P.P."/>
        </authorList>
    </citation>
    <scope>NUCLEOTIDE SEQUENCE [LARGE SCALE GENOMIC DNA]</scope>
    <source>
        <strain evidence="2 3">DSM 17069</strain>
    </source>
</reference>
<gene>
    <name evidence="2" type="ORF">rosmuc_02934</name>
</gene>